<sequence>MAAIEMRESGTQLTFPLLQRLAVKLWPVIYGPHTPISHISVGMMQRFADRNDLKISRQRNVSKIRKTKSTQIKLEEQDSQSKQQPLGLPVTPLLFPQPELLLQQQVSTQTALKVLTSQHQSQNQLSQYIYSESVPNYSLPSVTEPPQWENNSVEYPDSPCSSVTDNVSCYSPPLLSSQGFSPYLQYTTVTPVQFSNNAVYDQHHLTNTVKPLLPAPNAMCAGAPQNIQDLNYIYYNADPSSGVYLIN</sequence>
<dbReference type="EMBL" id="CCBN010000004">
    <property type="protein sequence ID" value="CDO52891.1"/>
    <property type="molecule type" value="Genomic_DNA"/>
</dbReference>
<gene>
    <name evidence="2" type="ORF">BN980_GECA04s01154g</name>
</gene>
<accession>A0A0J9X6X4</accession>
<evidence type="ECO:0000256" key="1">
    <source>
        <dbReference type="SAM" id="MobiDB-lite"/>
    </source>
</evidence>
<evidence type="ECO:0000313" key="2">
    <source>
        <dbReference type="EMBL" id="CDO52891.1"/>
    </source>
</evidence>
<dbReference type="AlphaFoldDB" id="A0A0J9X6X4"/>
<keyword evidence="3" id="KW-1185">Reference proteome</keyword>
<organism evidence="2 3">
    <name type="scientific">Geotrichum candidum</name>
    <name type="common">Oospora lactis</name>
    <name type="synonym">Dipodascus geotrichum</name>
    <dbReference type="NCBI Taxonomy" id="1173061"/>
    <lineage>
        <taxon>Eukaryota</taxon>
        <taxon>Fungi</taxon>
        <taxon>Dikarya</taxon>
        <taxon>Ascomycota</taxon>
        <taxon>Saccharomycotina</taxon>
        <taxon>Dipodascomycetes</taxon>
        <taxon>Dipodascales</taxon>
        <taxon>Dipodascaceae</taxon>
        <taxon>Geotrichum</taxon>
    </lineage>
</organism>
<evidence type="ECO:0000313" key="3">
    <source>
        <dbReference type="Proteomes" id="UP000242525"/>
    </source>
</evidence>
<comment type="caution">
    <text evidence="2">The sequence shown here is derived from an EMBL/GenBank/DDBJ whole genome shotgun (WGS) entry which is preliminary data.</text>
</comment>
<name>A0A0J9X6X4_GEOCN</name>
<feature type="region of interest" description="Disordered" evidence="1">
    <location>
        <begin position="64"/>
        <end position="85"/>
    </location>
</feature>
<dbReference type="Proteomes" id="UP000242525">
    <property type="component" value="Unassembled WGS sequence"/>
</dbReference>
<proteinExistence type="predicted"/>
<reference evidence="2" key="1">
    <citation type="submission" date="2014-03" db="EMBL/GenBank/DDBJ databases">
        <authorList>
            <person name="Casaregola S."/>
        </authorList>
    </citation>
    <scope>NUCLEOTIDE SEQUENCE [LARGE SCALE GENOMIC DNA]</scope>
    <source>
        <strain evidence="2">CLIB 918</strain>
    </source>
</reference>
<protein>
    <submittedName>
        <fullName evidence="2">Uncharacterized protein</fullName>
    </submittedName>
</protein>